<reference evidence="1" key="2">
    <citation type="submission" date="2004-02" db="EMBL/GenBank/DDBJ databases">
        <authorList>
            <consortium name="Genoscope"/>
            <consortium name="Whitehead Institute Centre for Genome Research"/>
        </authorList>
    </citation>
    <scope>NUCLEOTIDE SEQUENCE</scope>
</reference>
<organism evidence="1">
    <name type="scientific">Tetraodon nigroviridis</name>
    <name type="common">Spotted green pufferfish</name>
    <name type="synonym">Chelonodon nigroviridis</name>
    <dbReference type="NCBI Taxonomy" id="99883"/>
    <lineage>
        <taxon>Eukaryota</taxon>
        <taxon>Metazoa</taxon>
        <taxon>Chordata</taxon>
        <taxon>Craniata</taxon>
        <taxon>Vertebrata</taxon>
        <taxon>Euteleostomi</taxon>
        <taxon>Actinopterygii</taxon>
        <taxon>Neopterygii</taxon>
        <taxon>Teleostei</taxon>
        <taxon>Neoteleostei</taxon>
        <taxon>Acanthomorphata</taxon>
        <taxon>Eupercaria</taxon>
        <taxon>Tetraodontiformes</taxon>
        <taxon>Tetradontoidea</taxon>
        <taxon>Tetraodontidae</taxon>
        <taxon>Tetraodon</taxon>
    </lineage>
</organism>
<accession>Q4RKF6</accession>
<proteinExistence type="predicted"/>
<protein>
    <submittedName>
        <fullName evidence="1">(spotted green pufferfish) hypothetical protein</fullName>
    </submittedName>
</protein>
<dbReference type="AlphaFoldDB" id="Q4RKF6"/>
<dbReference type="KEGG" id="tng:GSTEN00032977G001"/>
<evidence type="ECO:0000313" key="1">
    <source>
        <dbReference type="EMBL" id="CAG11126.1"/>
    </source>
</evidence>
<gene>
    <name evidence="1" type="ORF">GSTENG00032977001</name>
</gene>
<comment type="caution">
    <text evidence="1">The sequence shown here is derived from an EMBL/GenBank/DDBJ whole genome shotgun (WGS) entry which is preliminary data.</text>
</comment>
<sequence length="37" mass="4207">MARQGLKSPQESVADLSPVENFRIPSKVKHISNHYLE</sequence>
<name>Q4RKF6_TETNG</name>
<reference evidence="1" key="1">
    <citation type="journal article" date="2004" name="Nature">
        <title>Genome duplication in the teleost fish Tetraodon nigroviridis reveals the early vertebrate proto-karyotype.</title>
        <authorList>
            <person name="Jaillon O."/>
            <person name="Aury J.-M."/>
            <person name="Brunet F."/>
            <person name="Petit J.-L."/>
            <person name="Stange-Thomann N."/>
            <person name="Mauceli E."/>
            <person name="Bouneau L."/>
            <person name="Fischer C."/>
            <person name="Ozouf-Costaz C."/>
            <person name="Bernot A."/>
            <person name="Nicaud S."/>
            <person name="Jaffe D."/>
            <person name="Fisher S."/>
            <person name="Lutfalla G."/>
            <person name="Dossat C."/>
            <person name="Segurens B."/>
            <person name="Dasilva C."/>
            <person name="Salanoubat M."/>
            <person name="Levy M."/>
            <person name="Boudet N."/>
            <person name="Castellano S."/>
            <person name="Anthouard V."/>
            <person name="Jubin C."/>
            <person name="Castelli V."/>
            <person name="Katinka M."/>
            <person name="Vacherie B."/>
            <person name="Biemont C."/>
            <person name="Skalli Z."/>
            <person name="Cattolico L."/>
            <person name="Poulain J."/>
            <person name="De Berardinis V."/>
            <person name="Cruaud C."/>
            <person name="Duprat S."/>
            <person name="Brottier P."/>
            <person name="Coutanceau J.-P."/>
            <person name="Gouzy J."/>
            <person name="Parra G."/>
            <person name="Lardier G."/>
            <person name="Chapple C."/>
            <person name="McKernan K.J."/>
            <person name="McEwan P."/>
            <person name="Bosak S."/>
            <person name="Kellis M."/>
            <person name="Volff J.-N."/>
            <person name="Guigo R."/>
            <person name="Zody M.C."/>
            <person name="Mesirov J."/>
            <person name="Lindblad-Toh K."/>
            <person name="Birren B."/>
            <person name="Nusbaum C."/>
            <person name="Kahn D."/>
            <person name="Robinson-Rechavi M."/>
            <person name="Laudet V."/>
            <person name="Schachter V."/>
            <person name="Quetier F."/>
            <person name="Saurin W."/>
            <person name="Scarpelli C."/>
            <person name="Wincker P."/>
            <person name="Lander E.S."/>
            <person name="Weissenbach J."/>
            <person name="Roest Crollius H."/>
        </authorList>
    </citation>
    <scope>NUCLEOTIDE SEQUENCE [LARGE SCALE GENOMIC DNA]</scope>
</reference>
<dbReference type="EMBL" id="CAAE01015029">
    <property type="protein sequence ID" value="CAG11126.1"/>
    <property type="molecule type" value="Genomic_DNA"/>
</dbReference>